<proteinExistence type="predicted"/>
<name>A0A078L5U2_9GAMM</name>
<dbReference type="RefSeq" id="WP_141650516.1">
    <property type="nucleotide sequence ID" value="NZ_CCVW01000005.1"/>
</dbReference>
<dbReference type="EMBL" id="CCSB01000005">
    <property type="protein sequence ID" value="CDZ79419.1"/>
    <property type="molecule type" value="Genomic_DNA"/>
</dbReference>
<dbReference type="eggNOG" id="ENOG5032KY5">
    <property type="taxonomic scope" value="Bacteria"/>
</dbReference>
<evidence type="ECO:0000313" key="2">
    <source>
        <dbReference type="Proteomes" id="UP000044071"/>
    </source>
</evidence>
<dbReference type="AlphaFoldDB" id="A0A078L5U2"/>
<dbReference type="Proteomes" id="UP000044071">
    <property type="component" value="Unassembled WGS sequence"/>
</dbReference>
<reference evidence="1 2" key="1">
    <citation type="submission" date="2014-06" db="EMBL/GenBank/DDBJ databases">
        <authorList>
            <person name="Urmite Genomes Urmite Genomes"/>
        </authorList>
    </citation>
    <scope>NUCLEOTIDE SEQUENCE [LARGE SCALE GENOMIC DNA]</scope>
</reference>
<keyword evidence="2" id="KW-1185">Reference proteome</keyword>
<accession>A0A078L5U2</accession>
<sequence>MIIAILFIICFIAIFIFNARCAKNARIIFENESNQTQYNPATGLPMIGALDSMGNSMGSSASDRNDYWNSDYHRLSTFNSSSYDPFSNRY</sequence>
<organism evidence="1 2">
    <name type="scientific">Legionella massiliensis</name>
    <dbReference type="NCBI Taxonomy" id="1034943"/>
    <lineage>
        <taxon>Bacteria</taxon>
        <taxon>Pseudomonadati</taxon>
        <taxon>Pseudomonadota</taxon>
        <taxon>Gammaproteobacteria</taxon>
        <taxon>Legionellales</taxon>
        <taxon>Legionellaceae</taxon>
        <taxon>Legionella</taxon>
    </lineage>
</organism>
<gene>
    <name evidence="1" type="ORF">BN59_03737</name>
</gene>
<protein>
    <submittedName>
        <fullName evidence="1">Uncharacterized protein</fullName>
    </submittedName>
</protein>
<evidence type="ECO:0000313" key="1">
    <source>
        <dbReference type="EMBL" id="CDZ79419.1"/>
    </source>
</evidence>